<dbReference type="Proteomes" id="UP001443914">
    <property type="component" value="Unassembled WGS sequence"/>
</dbReference>
<reference evidence="2" key="1">
    <citation type="submission" date="2024-03" db="EMBL/GenBank/DDBJ databases">
        <title>WGS assembly of Saponaria officinalis var. Norfolk2.</title>
        <authorList>
            <person name="Jenkins J."/>
            <person name="Shu S."/>
            <person name="Grimwood J."/>
            <person name="Barry K."/>
            <person name="Goodstein D."/>
            <person name="Schmutz J."/>
            <person name="Leebens-Mack J."/>
            <person name="Osbourn A."/>
        </authorList>
    </citation>
    <scope>NUCLEOTIDE SEQUENCE [LARGE SCALE GENOMIC DNA]</scope>
    <source>
        <strain evidence="2">JIC</strain>
    </source>
</reference>
<protein>
    <recommendedName>
        <fullName evidence="4">ELM2 domain-containing protein</fullName>
    </recommendedName>
</protein>
<evidence type="ECO:0000313" key="2">
    <source>
        <dbReference type="EMBL" id="KAK9755732.1"/>
    </source>
</evidence>
<gene>
    <name evidence="2" type="ORF">RND81_01G046200</name>
</gene>
<keyword evidence="3" id="KW-1185">Reference proteome</keyword>
<feature type="region of interest" description="Disordered" evidence="1">
    <location>
        <begin position="39"/>
        <end position="87"/>
    </location>
</feature>
<evidence type="ECO:0008006" key="4">
    <source>
        <dbReference type="Google" id="ProtNLM"/>
    </source>
</evidence>
<accession>A0AAW1NCI0</accession>
<comment type="caution">
    <text evidence="2">The sequence shown here is derived from an EMBL/GenBank/DDBJ whole genome shotgun (WGS) entry which is preliminary data.</text>
</comment>
<evidence type="ECO:0000256" key="1">
    <source>
        <dbReference type="SAM" id="MobiDB-lite"/>
    </source>
</evidence>
<organism evidence="2 3">
    <name type="scientific">Saponaria officinalis</name>
    <name type="common">Common soapwort</name>
    <name type="synonym">Lychnis saponaria</name>
    <dbReference type="NCBI Taxonomy" id="3572"/>
    <lineage>
        <taxon>Eukaryota</taxon>
        <taxon>Viridiplantae</taxon>
        <taxon>Streptophyta</taxon>
        <taxon>Embryophyta</taxon>
        <taxon>Tracheophyta</taxon>
        <taxon>Spermatophyta</taxon>
        <taxon>Magnoliopsida</taxon>
        <taxon>eudicotyledons</taxon>
        <taxon>Gunneridae</taxon>
        <taxon>Pentapetalae</taxon>
        <taxon>Caryophyllales</taxon>
        <taxon>Caryophyllaceae</taxon>
        <taxon>Caryophylleae</taxon>
        <taxon>Saponaria</taxon>
    </lineage>
</organism>
<proteinExistence type="predicted"/>
<dbReference type="AlphaFoldDB" id="A0AAW1NCI0"/>
<dbReference type="EMBL" id="JBDFQZ010000001">
    <property type="protein sequence ID" value="KAK9755732.1"/>
    <property type="molecule type" value="Genomic_DNA"/>
</dbReference>
<evidence type="ECO:0000313" key="3">
    <source>
        <dbReference type="Proteomes" id="UP001443914"/>
    </source>
</evidence>
<dbReference type="PANTHER" id="PTHR46872:SF10">
    <property type="entry name" value="MYB-LIKE DOMAIN-CONTAINING PROTEIN"/>
    <property type="match status" value="1"/>
</dbReference>
<dbReference type="PANTHER" id="PTHR46872">
    <property type="entry name" value="DNA BINDING PROTEIN"/>
    <property type="match status" value="1"/>
</dbReference>
<sequence length="243" mass="26995">MHKSKKRTPPKKSVNWLKILDDCTPGLVIPVSARFQADVPEWKDPSQEGSSSDESDTLRLLGTTTWPHEDDNEPTEEGDIGKGRPDSCACKSSGSAQCVKVHVSEARKKLQSELGPAFKSWKFDEMGEDVAKSWSSRQKTMFVQLVKSNPLLLQGKSFLMPAEESFTSKTRKDIVSYYLNVHVPKRISTLTRSGCKMLDSDDDEAEGASTARKRSQADHVDVTELVKSHYLIGIREKVTGPLG</sequence>
<name>A0AAW1NCI0_SAPOF</name>